<gene>
    <name evidence="1" type="ORF">CCACVL1_07404</name>
</gene>
<evidence type="ECO:0000313" key="2">
    <source>
        <dbReference type="Proteomes" id="UP000188268"/>
    </source>
</evidence>
<name>A0A1R3J663_COCAP</name>
<organism evidence="1 2">
    <name type="scientific">Corchorus capsularis</name>
    <name type="common">Jute</name>
    <dbReference type="NCBI Taxonomy" id="210143"/>
    <lineage>
        <taxon>Eukaryota</taxon>
        <taxon>Viridiplantae</taxon>
        <taxon>Streptophyta</taxon>
        <taxon>Embryophyta</taxon>
        <taxon>Tracheophyta</taxon>
        <taxon>Spermatophyta</taxon>
        <taxon>Magnoliopsida</taxon>
        <taxon>eudicotyledons</taxon>
        <taxon>Gunneridae</taxon>
        <taxon>Pentapetalae</taxon>
        <taxon>rosids</taxon>
        <taxon>malvids</taxon>
        <taxon>Malvales</taxon>
        <taxon>Malvaceae</taxon>
        <taxon>Grewioideae</taxon>
        <taxon>Apeibeae</taxon>
        <taxon>Corchorus</taxon>
    </lineage>
</organism>
<dbReference type="Gramene" id="OMO90323">
    <property type="protein sequence ID" value="OMO90323"/>
    <property type="gene ID" value="CCACVL1_07404"/>
</dbReference>
<dbReference type="EMBL" id="AWWV01008473">
    <property type="protein sequence ID" value="OMO90323.1"/>
    <property type="molecule type" value="Genomic_DNA"/>
</dbReference>
<proteinExistence type="predicted"/>
<sequence length="34" mass="3423">MAVVSLVAEAETLAIFLSGYGEKVAAMTPAAVVI</sequence>
<accession>A0A1R3J663</accession>
<evidence type="ECO:0000313" key="1">
    <source>
        <dbReference type="EMBL" id="OMO90323.1"/>
    </source>
</evidence>
<dbReference type="Proteomes" id="UP000188268">
    <property type="component" value="Unassembled WGS sequence"/>
</dbReference>
<reference evidence="1 2" key="1">
    <citation type="submission" date="2013-09" db="EMBL/GenBank/DDBJ databases">
        <title>Corchorus capsularis genome sequencing.</title>
        <authorList>
            <person name="Alam M."/>
            <person name="Haque M.S."/>
            <person name="Islam M.S."/>
            <person name="Emdad E.M."/>
            <person name="Islam M.M."/>
            <person name="Ahmed B."/>
            <person name="Halim A."/>
            <person name="Hossen Q.M.M."/>
            <person name="Hossain M.Z."/>
            <person name="Ahmed R."/>
            <person name="Khan M.M."/>
            <person name="Islam R."/>
            <person name="Rashid M.M."/>
            <person name="Khan S.A."/>
            <person name="Rahman M.S."/>
            <person name="Alam M."/>
        </authorList>
    </citation>
    <scope>NUCLEOTIDE SEQUENCE [LARGE SCALE GENOMIC DNA]</scope>
    <source>
        <strain evidence="2">cv. CVL-1</strain>
        <tissue evidence="1">Whole seedling</tissue>
    </source>
</reference>
<dbReference type="AlphaFoldDB" id="A0A1R3J663"/>
<protein>
    <submittedName>
        <fullName evidence="1">Uncharacterized protein</fullName>
    </submittedName>
</protein>
<keyword evidence="2" id="KW-1185">Reference proteome</keyword>
<comment type="caution">
    <text evidence="1">The sequence shown here is derived from an EMBL/GenBank/DDBJ whole genome shotgun (WGS) entry which is preliminary data.</text>
</comment>